<dbReference type="EMBL" id="CAJVPT010002144">
    <property type="protein sequence ID" value="CAG8476227.1"/>
    <property type="molecule type" value="Genomic_DNA"/>
</dbReference>
<keyword evidence="2" id="KW-1185">Reference proteome</keyword>
<evidence type="ECO:0000313" key="1">
    <source>
        <dbReference type="EMBL" id="CAG8476227.1"/>
    </source>
</evidence>
<gene>
    <name evidence="1" type="ORF">ACOLOM_LOCUS1808</name>
</gene>
<organism evidence="1 2">
    <name type="scientific">Acaulospora colombiana</name>
    <dbReference type="NCBI Taxonomy" id="27376"/>
    <lineage>
        <taxon>Eukaryota</taxon>
        <taxon>Fungi</taxon>
        <taxon>Fungi incertae sedis</taxon>
        <taxon>Mucoromycota</taxon>
        <taxon>Glomeromycotina</taxon>
        <taxon>Glomeromycetes</taxon>
        <taxon>Diversisporales</taxon>
        <taxon>Acaulosporaceae</taxon>
        <taxon>Acaulospora</taxon>
    </lineage>
</organism>
<accession>A0ACA9KK35</accession>
<comment type="caution">
    <text evidence="1">The sequence shown here is derived from an EMBL/GenBank/DDBJ whole genome shotgun (WGS) entry which is preliminary data.</text>
</comment>
<dbReference type="Proteomes" id="UP000789525">
    <property type="component" value="Unassembled WGS sequence"/>
</dbReference>
<proteinExistence type="predicted"/>
<name>A0ACA9KK35_9GLOM</name>
<evidence type="ECO:0000313" key="2">
    <source>
        <dbReference type="Proteomes" id="UP000789525"/>
    </source>
</evidence>
<protein>
    <submittedName>
        <fullName evidence="1">10865_t:CDS:1</fullName>
    </submittedName>
</protein>
<reference evidence="1" key="1">
    <citation type="submission" date="2021-06" db="EMBL/GenBank/DDBJ databases">
        <authorList>
            <person name="Kallberg Y."/>
            <person name="Tangrot J."/>
            <person name="Rosling A."/>
        </authorList>
    </citation>
    <scope>NUCLEOTIDE SEQUENCE</scope>
    <source>
        <strain evidence="1">CL356</strain>
    </source>
</reference>
<sequence>MLFQNEKSSLIFLFSKSLSLAAYLATFYILIRVACETYKPYVPSLLNPHRPEFARYVIDYYPSKRHKTCISTISTQQRKTARGGKSIHFKILQRVSKKKRNLQKENTNDSKVNREDNEKPLDLQKPSVPINPIPNKLVQQSRTLNLDLTPEQVLCDARDRLSWSMKSKVAFKKYNVNSTKNVDMIELDDG</sequence>